<dbReference type="Proteomes" id="UP000636709">
    <property type="component" value="Unassembled WGS sequence"/>
</dbReference>
<sequence>MFYERQGYRF</sequence>
<evidence type="ECO:0000313" key="1">
    <source>
        <dbReference type="EMBL" id="KAF8715405.1"/>
    </source>
</evidence>
<keyword evidence="2" id="KW-1185">Reference proteome</keyword>
<reference evidence="1" key="1">
    <citation type="submission" date="2020-07" db="EMBL/GenBank/DDBJ databases">
        <title>Genome sequence and genetic diversity analysis of an under-domesticated orphan crop, white fonio (Digitaria exilis).</title>
        <authorList>
            <person name="Bennetzen J.L."/>
            <person name="Chen S."/>
            <person name="Ma X."/>
            <person name="Wang X."/>
            <person name="Yssel A.E.J."/>
            <person name="Chaluvadi S.R."/>
            <person name="Johnson M."/>
            <person name="Gangashetty P."/>
            <person name="Hamidou F."/>
            <person name="Sanogo M.D."/>
            <person name="Zwaenepoel A."/>
            <person name="Wallace J."/>
            <person name="Van De Peer Y."/>
            <person name="Van Deynze A."/>
        </authorList>
    </citation>
    <scope>NUCLEOTIDE SEQUENCE</scope>
    <source>
        <tissue evidence="1">Leaves</tissue>
    </source>
</reference>
<dbReference type="EMBL" id="JACEFO010001732">
    <property type="protein sequence ID" value="KAF8715405.1"/>
    <property type="molecule type" value="Genomic_DNA"/>
</dbReference>
<proteinExistence type="predicted"/>
<organism evidence="1 2">
    <name type="scientific">Digitaria exilis</name>
    <dbReference type="NCBI Taxonomy" id="1010633"/>
    <lineage>
        <taxon>Eukaryota</taxon>
        <taxon>Viridiplantae</taxon>
        <taxon>Streptophyta</taxon>
        <taxon>Embryophyta</taxon>
        <taxon>Tracheophyta</taxon>
        <taxon>Spermatophyta</taxon>
        <taxon>Magnoliopsida</taxon>
        <taxon>Liliopsida</taxon>
        <taxon>Poales</taxon>
        <taxon>Poaceae</taxon>
        <taxon>PACMAD clade</taxon>
        <taxon>Panicoideae</taxon>
        <taxon>Panicodae</taxon>
        <taxon>Paniceae</taxon>
        <taxon>Anthephorinae</taxon>
        <taxon>Digitaria</taxon>
    </lineage>
</organism>
<name>A0A835C819_9POAL</name>
<accession>A0A835C819</accession>
<comment type="caution">
    <text evidence="1">The sequence shown here is derived from an EMBL/GenBank/DDBJ whole genome shotgun (WGS) entry which is preliminary data.</text>
</comment>
<evidence type="ECO:0000313" key="2">
    <source>
        <dbReference type="Proteomes" id="UP000636709"/>
    </source>
</evidence>
<gene>
    <name evidence="1" type="ORF">HU200_027049</name>
</gene>
<protein>
    <submittedName>
        <fullName evidence="1">Uncharacterized protein</fullName>
    </submittedName>
</protein>